<organism evidence="1 2">
    <name type="scientific">Fimbriimonas ginsengisoli Gsoil 348</name>
    <dbReference type="NCBI Taxonomy" id="661478"/>
    <lineage>
        <taxon>Bacteria</taxon>
        <taxon>Bacillati</taxon>
        <taxon>Armatimonadota</taxon>
        <taxon>Fimbriimonadia</taxon>
        <taxon>Fimbriimonadales</taxon>
        <taxon>Fimbriimonadaceae</taxon>
        <taxon>Fimbriimonas</taxon>
    </lineage>
</organism>
<accession>A0A068NYC4</accession>
<evidence type="ECO:0000313" key="2">
    <source>
        <dbReference type="Proteomes" id="UP000027982"/>
    </source>
</evidence>
<dbReference type="Proteomes" id="UP000027982">
    <property type="component" value="Chromosome"/>
</dbReference>
<sequence length="265" mass="29749">MAIRLGVGATGAYEGWYRLIEAETVTRRQSEEIAVNDWLTLESSAHSHELAHLTVEACENVARRFGFANRPKTMVTLLAEETDAPWAVGRFGYMMDKYPYDKICIPAGAAASFHGFQEVVSHEYAHVGVLDVTQGRAPHWLNEAVAMLAEQSSDLRMRRAFASGEARWLSPRGLELVHTARRQGEPHPAKTWRAYQQSAWIGRYLVSLKGEEGIGELLRAFSDNSIWTEIKMRVTNQPPADEALRQVYGMSEQAVFDQALAWIQG</sequence>
<keyword evidence="2" id="KW-1185">Reference proteome</keyword>
<dbReference type="EMBL" id="CP007139">
    <property type="protein sequence ID" value="AIE88010.1"/>
    <property type="molecule type" value="Genomic_DNA"/>
</dbReference>
<dbReference type="HOGENOM" id="CLU_917507_0_0_0"/>
<evidence type="ECO:0000313" key="1">
    <source>
        <dbReference type="EMBL" id="AIE88010.1"/>
    </source>
</evidence>
<gene>
    <name evidence="1" type="ORF">OP10G_4642</name>
</gene>
<dbReference type="KEGG" id="fgi:OP10G_4642"/>
<proteinExistence type="predicted"/>
<name>A0A068NYC4_FIMGI</name>
<protein>
    <recommendedName>
        <fullName evidence="3">Peptidase MA-like domain-containing protein</fullName>
    </recommendedName>
</protein>
<evidence type="ECO:0008006" key="3">
    <source>
        <dbReference type="Google" id="ProtNLM"/>
    </source>
</evidence>
<dbReference type="AlphaFoldDB" id="A0A068NYC4"/>
<reference evidence="1 2" key="1">
    <citation type="journal article" date="2014" name="PLoS ONE">
        <title>The first complete genome sequence of the class fimbriimonadia in the phylum armatimonadetes.</title>
        <authorList>
            <person name="Hu Z.Y."/>
            <person name="Wang Y.Z."/>
            <person name="Im W.T."/>
            <person name="Wang S.Y."/>
            <person name="Zhao G.P."/>
            <person name="Zheng H.J."/>
            <person name="Quan Z.X."/>
        </authorList>
    </citation>
    <scope>NUCLEOTIDE SEQUENCE [LARGE SCALE GENOMIC DNA]</scope>
    <source>
        <strain evidence="1">Gsoil 348</strain>
    </source>
</reference>